<dbReference type="InParanoid" id="Q22TI2"/>
<evidence type="ECO:0000313" key="2">
    <source>
        <dbReference type="Proteomes" id="UP000009168"/>
    </source>
</evidence>
<evidence type="ECO:0000313" key="1">
    <source>
        <dbReference type="EMBL" id="EAR88456.2"/>
    </source>
</evidence>
<dbReference type="GeneID" id="7836423"/>
<dbReference type="Proteomes" id="UP000009168">
    <property type="component" value="Unassembled WGS sequence"/>
</dbReference>
<proteinExistence type="predicted"/>
<dbReference type="Pfam" id="PF06873">
    <property type="entry name" value="SerH"/>
    <property type="match status" value="1"/>
</dbReference>
<gene>
    <name evidence="1" type="ORF">TTHERM_00170440</name>
</gene>
<protein>
    <submittedName>
        <fullName evidence="1">Cell surface immobilization antigen</fullName>
    </submittedName>
</protein>
<organism evidence="1 2">
    <name type="scientific">Tetrahymena thermophila (strain SB210)</name>
    <dbReference type="NCBI Taxonomy" id="312017"/>
    <lineage>
        <taxon>Eukaryota</taxon>
        <taxon>Sar</taxon>
        <taxon>Alveolata</taxon>
        <taxon>Ciliophora</taxon>
        <taxon>Intramacronucleata</taxon>
        <taxon>Oligohymenophorea</taxon>
        <taxon>Hymenostomatida</taxon>
        <taxon>Tetrahymenina</taxon>
        <taxon>Tetrahymenidae</taxon>
        <taxon>Tetrahymena</taxon>
    </lineage>
</organism>
<dbReference type="EMBL" id="GG662840">
    <property type="protein sequence ID" value="EAR88456.2"/>
    <property type="molecule type" value="Genomic_DNA"/>
</dbReference>
<dbReference type="HOGENOM" id="CLU_043902_0_0_1"/>
<dbReference type="InterPro" id="IPR009670">
    <property type="entry name" value="SerH"/>
</dbReference>
<sequence length="435" mass="46754">MQQECLVEQKNLFFILLTNCLQKQSTYKEQEQSNNQMSICFLLHFLIQLLLVISQKIGNEVLCSKQGDCNSDKCGVFPGAVWQDGLQEGFCAIQDCSVAQLPSSDLNDSICGSCPPNLGAIYASSDRKNCVASTQSCSSNSNFSDNICQICNPSKQYASSDKTQCVASSHPCNVTSGWNDSNCSLCIPTKPYASLDGKTCVASTIPCNSTSGWTDSNCSQCYPLKPYASLDGKSCVNSTISCKSQSGWTDYNCAICYPTKKYASLDQTTCISSSQSCTSPTNMTDSDCLLCNPTTPYANILQIYCVASSVSCINRNPNMANQKWTDSDCQACYSVGYRAQLNGSACVNCNASLGLSNADCSLCNGQGIGTNQYANYLGSCVPVNCSKTSGWVDSDCEVCNSTTPTASSDGTICLNTTYSALLFIHIINFIFLLNV</sequence>
<dbReference type="KEGG" id="tet:TTHERM_00170440"/>
<keyword evidence="2" id="KW-1185">Reference proteome</keyword>
<dbReference type="RefSeq" id="XP_001008701.2">
    <property type="nucleotide sequence ID" value="XM_001008701.3"/>
</dbReference>
<accession>Q22TI2</accession>
<name>Q22TI2_TETTS</name>
<dbReference type="AlphaFoldDB" id="Q22TI2"/>
<reference evidence="2" key="1">
    <citation type="journal article" date="2006" name="PLoS Biol.">
        <title>Macronuclear genome sequence of the ciliate Tetrahymena thermophila, a model eukaryote.</title>
        <authorList>
            <person name="Eisen J.A."/>
            <person name="Coyne R.S."/>
            <person name="Wu M."/>
            <person name="Wu D."/>
            <person name="Thiagarajan M."/>
            <person name="Wortman J.R."/>
            <person name="Badger J.H."/>
            <person name="Ren Q."/>
            <person name="Amedeo P."/>
            <person name="Jones K.M."/>
            <person name="Tallon L.J."/>
            <person name="Delcher A.L."/>
            <person name="Salzberg S.L."/>
            <person name="Silva J.C."/>
            <person name="Haas B.J."/>
            <person name="Majoros W.H."/>
            <person name="Farzad M."/>
            <person name="Carlton J.M."/>
            <person name="Smith R.K. Jr."/>
            <person name="Garg J."/>
            <person name="Pearlman R.E."/>
            <person name="Karrer K.M."/>
            <person name="Sun L."/>
            <person name="Manning G."/>
            <person name="Elde N.C."/>
            <person name="Turkewitz A.P."/>
            <person name="Asai D.J."/>
            <person name="Wilkes D.E."/>
            <person name="Wang Y."/>
            <person name="Cai H."/>
            <person name="Collins K."/>
            <person name="Stewart B.A."/>
            <person name="Lee S.R."/>
            <person name="Wilamowska K."/>
            <person name="Weinberg Z."/>
            <person name="Ruzzo W.L."/>
            <person name="Wloga D."/>
            <person name="Gaertig J."/>
            <person name="Frankel J."/>
            <person name="Tsao C.-C."/>
            <person name="Gorovsky M.A."/>
            <person name="Keeling P.J."/>
            <person name="Waller R.F."/>
            <person name="Patron N.J."/>
            <person name="Cherry J.M."/>
            <person name="Stover N.A."/>
            <person name="Krieger C.J."/>
            <person name="del Toro C."/>
            <person name="Ryder H.F."/>
            <person name="Williamson S.C."/>
            <person name="Barbeau R.A."/>
            <person name="Hamilton E.P."/>
            <person name="Orias E."/>
        </authorList>
    </citation>
    <scope>NUCLEOTIDE SEQUENCE [LARGE SCALE GENOMIC DNA]</scope>
    <source>
        <strain evidence="2">SB210</strain>
    </source>
</reference>